<dbReference type="EMBL" id="LWDF02000051">
    <property type="protein sequence ID" value="KAE8258954.1"/>
    <property type="molecule type" value="Genomic_DNA"/>
</dbReference>
<dbReference type="Proteomes" id="UP000077521">
    <property type="component" value="Unassembled WGS sequence"/>
</dbReference>
<evidence type="ECO:0000313" key="1">
    <source>
        <dbReference type="EMBL" id="KAE8258954.1"/>
    </source>
</evidence>
<reference evidence="1" key="2">
    <citation type="journal article" date="2019" name="IMA Fungus">
        <title>Genome sequencing and comparison of five Tilletia species to identify candidate genes for the detection of regulated species infecting wheat.</title>
        <authorList>
            <person name="Nguyen H.D.T."/>
            <person name="Sultana T."/>
            <person name="Kesanakurti P."/>
            <person name="Hambleton S."/>
        </authorList>
    </citation>
    <scope>NUCLEOTIDE SEQUENCE</scope>
    <source>
        <strain evidence="1">DAOMC 236416</strain>
    </source>
</reference>
<protein>
    <submittedName>
        <fullName evidence="1">Uncharacterized protein</fullName>
    </submittedName>
</protein>
<organism evidence="1 2">
    <name type="scientific">Tilletia indica</name>
    <dbReference type="NCBI Taxonomy" id="43049"/>
    <lineage>
        <taxon>Eukaryota</taxon>
        <taxon>Fungi</taxon>
        <taxon>Dikarya</taxon>
        <taxon>Basidiomycota</taxon>
        <taxon>Ustilaginomycotina</taxon>
        <taxon>Exobasidiomycetes</taxon>
        <taxon>Tilletiales</taxon>
        <taxon>Tilletiaceae</taxon>
        <taxon>Tilletia</taxon>
    </lineage>
</organism>
<proteinExistence type="predicted"/>
<keyword evidence="2" id="KW-1185">Reference proteome</keyword>
<name>A0A177TWV7_9BASI</name>
<gene>
    <name evidence="1" type="ORF">A4X13_0g1338</name>
</gene>
<evidence type="ECO:0000313" key="2">
    <source>
        <dbReference type="Proteomes" id="UP000077521"/>
    </source>
</evidence>
<dbReference type="OrthoDB" id="3356875at2759"/>
<reference evidence="1" key="1">
    <citation type="submission" date="2016-04" db="EMBL/GenBank/DDBJ databases">
        <authorList>
            <person name="Nguyen H.D."/>
            <person name="Samba Siva P."/>
            <person name="Cullis J."/>
            <person name="Levesque C.A."/>
            <person name="Hambleton S."/>
        </authorList>
    </citation>
    <scope>NUCLEOTIDE SEQUENCE</scope>
    <source>
        <strain evidence="1">DAOMC 236416</strain>
    </source>
</reference>
<sequence length="218" mass="23330">MQFKSLFFGAFALAAAVSAVAVPQQAQSLVVRDFNLVDPVISLNVSLTVPIKEIEQILVEGAKEIAQVGGAVTKAGKAIVEGIVKEITPYVKEFEQVLTKSFQVLATGLKNAAVAVTQGLIDGAKALAQTITYFFNLFVKYGKIFEQVLVSELKVIAKVGVQLFKAFEVAAKGLFKALDLIGEGLIVRFNKVGADVTALLSFVGKSLVQVLHDVIYGR</sequence>
<accession>A0A177TWV7</accession>
<comment type="caution">
    <text evidence="1">The sequence shown here is derived from an EMBL/GenBank/DDBJ whole genome shotgun (WGS) entry which is preliminary data.</text>
</comment>
<dbReference type="AlphaFoldDB" id="A0A177TWV7"/>